<evidence type="ECO:0000313" key="11">
    <source>
        <dbReference type="Proteomes" id="UP000033858"/>
    </source>
</evidence>
<evidence type="ECO:0000259" key="9">
    <source>
        <dbReference type="Pfam" id="PF12704"/>
    </source>
</evidence>
<dbReference type="InterPro" id="IPR025857">
    <property type="entry name" value="MacB_PCD"/>
</dbReference>
<keyword evidence="5 7" id="KW-0472">Membrane</keyword>
<dbReference type="PANTHER" id="PTHR30572">
    <property type="entry name" value="MEMBRANE COMPONENT OF TRANSPORTER-RELATED"/>
    <property type="match status" value="1"/>
</dbReference>
<dbReference type="GO" id="GO:0022857">
    <property type="term" value="F:transmembrane transporter activity"/>
    <property type="evidence" value="ECO:0007669"/>
    <property type="project" value="TreeGrafter"/>
</dbReference>
<keyword evidence="2" id="KW-1003">Cell membrane</keyword>
<dbReference type="PATRIC" id="fig|1618577.3.peg.485"/>
<dbReference type="PANTHER" id="PTHR30572:SF4">
    <property type="entry name" value="ABC TRANSPORTER PERMEASE YTRF"/>
    <property type="match status" value="1"/>
</dbReference>
<feature type="transmembrane region" description="Helical" evidence="7">
    <location>
        <begin position="281"/>
        <end position="307"/>
    </location>
</feature>
<evidence type="ECO:0000256" key="3">
    <source>
        <dbReference type="ARBA" id="ARBA00022692"/>
    </source>
</evidence>
<dbReference type="Proteomes" id="UP000033858">
    <property type="component" value="Unassembled WGS sequence"/>
</dbReference>
<keyword evidence="3 7" id="KW-0812">Transmembrane</keyword>
<evidence type="ECO:0000256" key="6">
    <source>
        <dbReference type="ARBA" id="ARBA00038076"/>
    </source>
</evidence>
<feature type="transmembrane region" description="Helical" evidence="7">
    <location>
        <begin position="21"/>
        <end position="42"/>
    </location>
</feature>
<reference evidence="10 11" key="1">
    <citation type="journal article" date="2015" name="Nature">
        <title>rRNA introns, odd ribosomes, and small enigmatic genomes across a large radiation of phyla.</title>
        <authorList>
            <person name="Brown C.T."/>
            <person name="Hug L.A."/>
            <person name="Thomas B.C."/>
            <person name="Sharon I."/>
            <person name="Castelle C.J."/>
            <person name="Singh A."/>
            <person name="Wilkins M.J."/>
            <person name="Williams K.H."/>
            <person name="Banfield J.F."/>
        </authorList>
    </citation>
    <scope>NUCLEOTIDE SEQUENCE [LARGE SCALE GENOMIC DNA]</scope>
</reference>
<comment type="caution">
    <text evidence="10">The sequence shown here is derived from an EMBL/GenBank/DDBJ whole genome shotgun (WGS) entry which is preliminary data.</text>
</comment>
<evidence type="ECO:0000256" key="5">
    <source>
        <dbReference type="ARBA" id="ARBA00023136"/>
    </source>
</evidence>
<feature type="transmembrane region" description="Helical" evidence="7">
    <location>
        <begin position="328"/>
        <end position="359"/>
    </location>
</feature>
<evidence type="ECO:0000256" key="2">
    <source>
        <dbReference type="ARBA" id="ARBA00022475"/>
    </source>
</evidence>
<accession>A0A0G0U841</accession>
<dbReference type="Pfam" id="PF02687">
    <property type="entry name" value="FtsX"/>
    <property type="match status" value="1"/>
</dbReference>
<evidence type="ECO:0000313" key="10">
    <source>
        <dbReference type="EMBL" id="KKR85169.1"/>
    </source>
</evidence>
<dbReference type="InterPro" id="IPR003838">
    <property type="entry name" value="ABC3_permease_C"/>
</dbReference>
<dbReference type="InterPro" id="IPR050250">
    <property type="entry name" value="Macrolide_Exporter_MacB"/>
</dbReference>
<dbReference type="AlphaFoldDB" id="A0A0G0U841"/>
<organism evidence="10 11">
    <name type="scientific">Candidatus Woesebacteria bacterium GW2011_GWB1_41_10</name>
    <dbReference type="NCBI Taxonomy" id="1618577"/>
    <lineage>
        <taxon>Bacteria</taxon>
        <taxon>Candidatus Woeseibacteriota</taxon>
    </lineage>
</organism>
<protein>
    <submittedName>
        <fullName evidence="10">ABC transporter, permease protein</fullName>
    </submittedName>
</protein>
<gene>
    <name evidence="10" type="ORF">UU32_C0036G0005</name>
</gene>
<keyword evidence="4 7" id="KW-1133">Transmembrane helix</keyword>
<comment type="similarity">
    <text evidence="6">Belongs to the ABC-4 integral membrane protein family.</text>
</comment>
<name>A0A0G0U841_9BACT</name>
<dbReference type="GO" id="GO:0005886">
    <property type="term" value="C:plasma membrane"/>
    <property type="evidence" value="ECO:0007669"/>
    <property type="project" value="UniProtKB-SubCell"/>
</dbReference>
<feature type="domain" description="ABC3 transporter permease C-terminal" evidence="8">
    <location>
        <begin position="289"/>
        <end position="401"/>
    </location>
</feature>
<feature type="domain" description="MacB-like periplasmic core" evidence="9">
    <location>
        <begin position="21"/>
        <end position="245"/>
    </location>
</feature>
<evidence type="ECO:0000256" key="4">
    <source>
        <dbReference type="ARBA" id="ARBA00022989"/>
    </source>
</evidence>
<dbReference type="EMBL" id="LCAE01000036">
    <property type="protein sequence ID" value="KKR85169.1"/>
    <property type="molecule type" value="Genomic_DNA"/>
</dbReference>
<proteinExistence type="inferred from homology"/>
<evidence type="ECO:0000256" key="1">
    <source>
        <dbReference type="ARBA" id="ARBA00004651"/>
    </source>
</evidence>
<evidence type="ECO:0000256" key="7">
    <source>
        <dbReference type="SAM" id="Phobius"/>
    </source>
</evidence>
<sequence length="408" mass="42824">METRELITSSLEALSLNKTRTALATLGIIIGIAAVITLLSLGQASQKSVETQIQALGSNLLTVISGSIRPGDFRSASGTATTLVLDDAKAILTSSKVIGVKNVSAEIQRREAVTAGRKSINTTVVGVMPSYSEVRNVEMQWGGFFTEAENNSLAKVAVLGPTVATDIFGDVSQTIGKSIRINKIAFTVIGVMTSKGGGGFGGNQDDTVLIPLLTAQKQLFGVDYVGSVSVEVSDAQAMDSVRDQVGYLLIDRHNIADPANADFTIFSQADVLSTLSQVTGAFTALLSGIAAISLLVGGIGIMNIMLVTVVERTREIGLRKALGATKRIVISQFLVESTILTIAGGVLGMILGIILSYIISKLLDLPFVINPLSVLLAVGVSGAIGIIFGWYPARKAANLQPIEAIRYE</sequence>
<comment type="subcellular location">
    <subcellularLocation>
        <location evidence="1">Cell membrane</location>
        <topology evidence="1">Multi-pass membrane protein</topology>
    </subcellularLocation>
</comment>
<feature type="transmembrane region" description="Helical" evidence="7">
    <location>
        <begin position="371"/>
        <end position="391"/>
    </location>
</feature>
<dbReference type="Pfam" id="PF12704">
    <property type="entry name" value="MacB_PCD"/>
    <property type="match status" value="1"/>
</dbReference>
<evidence type="ECO:0000259" key="8">
    <source>
        <dbReference type="Pfam" id="PF02687"/>
    </source>
</evidence>